<dbReference type="PaxDb" id="6239-C10G11.4"/>
<keyword evidence="2" id="KW-0675">Receptor</keyword>
<dbReference type="OMA" id="GAMNICI"/>
<organism evidence="2 3">
    <name type="scientific">Caenorhabditis elegans</name>
    <dbReference type="NCBI Taxonomy" id="6239"/>
    <lineage>
        <taxon>Eukaryota</taxon>
        <taxon>Metazoa</taxon>
        <taxon>Ecdysozoa</taxon>
        <taxon>Nematoda</taxon>
        <taxon>Chromadorea</taxon>
        <taxon>Rhabditida</taxon>
        <taxon>Rhabditina</taxon>
        <taxon>Rhabditomorpha</taxon>
        <taxon>Rhabditoidea</taxon>
        <taxon>Rhabditidae</taxon>
        <taxon>Peloderinae</taxon>
        <taxon>Caenorhabditis</taxon>
    </lineage>
</organism>
<accession>P91030</accession>
<dbReference type="EMBL" id="BX284601">
    <property type="protein sequence ID" value="CCD64180.1"/>
    <property type="molecule type" value="Genomic_DNA"/>
</dbReference>
<dbReference type="Proteomes" id="UP000001940">
    <property type="component" value="Chromosome I"/>
</dbReference>
<feature type="transmembrane region" description="Helical" evidence="1">
    <location>
        <begin position="258"/>
        <end position="285"/>
    </location>
</feature>
<evidence type="ECO:0000313" key="2">
    <source>
        <dbReference type="EMBL" id="CCD64180.1"/>
    </source>
</evidence>
<dbReference type="OrthoDB" id="5885057at2759"/>
<feature type="transmembrane region" description="Helical" evidence="1">
    <location>
        <begin position="291"/>
        <end position="317"/>
    </location>
</feature>
<keyword evidence="1" id="KW-1133">Transmembrane helix</keyword>
<feature type="transmembrane region" description="Helical" evidence="1">
    <location>
        <begin position="39"/>
        <end position="56"/>
    </location>
</feature>
<dbReference type="PIR" id="G87801">
    <property type="entry name" value="G87801"/>
</dbReference>
<dbReference type="PANTHER" id="PTHR22941:SF4">
    <property type="entry name" value="G_PROTEIN_RECEP_F1_2 DOMAIN-CONTAINING PROTEIN-RELATED"/>
    <property type="match status" value="1"/>
</dbReference>
<protein>
    <submittedName>
        <fullName evidence="2">Serpentine Receptor, class H</fullName>
    </submittedName>
</protein>
<dbReference type="InParanoid" id="P91030"/>
<keyword evidence="1" id="KW-0472">Membrane</keyword>
<dbReference type="Pfam" id="PF10318">
    <property type="entry name" value="7TM_GPCR_Srh"/>
    <property type="match status" value="1"/>
</dbReference>
<dbReference type="eggNOG" id="ENOG502TJJ3">
    <property type="taxonomic scope" value="Eukaryota"/>
</dbReference>
<evidence type="ECO:0000313" key="3">
    <source>
        <dbReference type="Proteomes" id="UP000001940"/>
    </source>
</evidence>
<name>P91030_CAEEL</name>
<feature type="transmembrane region" description="Helical" evidence="1">
    <location>
        <begin position="211"/>
        <end position="238"/>
    </location>
</feature>
<feature type="transmembrane region" description="Helical" evidence="1">
    <location>
        <begin position="152"/>
        <end position="173"/>
    </location>
</feature>
<evidence type="ECO:0000256" key="1">
    <source>
        <dbReference type="SAM" id="Phobius"/>
    </source>
</evidence>
<dbReference type="KEGG" id="cel:CELE_C10G11.4"/>
<dbReference type="UCSC" id="C10G11.4">
    <property type="organism name" value="c. elegans"/>
</dbReference>
<evidence type="ECO:0000313" key="4">
    <source>
        <dbReference type="WormBase" id="C10G11.4"/>
    </source>
</evidence>
<keyword evidence="3" id="KW-1185">Reference proteome</keyword>
<dbReference type="RefSeq" id="NP_491816.1">
    <property type="nucleotide sequence ID" value="NM_059415.1"/>
</dbReference>
<dbReference type="WormBase" id="C10G11.4">
    <property type="protein sequence ID" value="CE08083"/>
    <property type="gene ID" value="WBGene00005272"/>
    <property type="gene designation" value="srh-49"/>
</dbReference>
<reference evidence="2 3" key="1">
    <citation type="journal article" date="1998" name="Science">
        <title>Genome sequence of the nematode C. elegans: a platform for investigating biology.</title>
        <authorList>
            <consortium name="The C. elegans sequencing consortium"/>
            <person name="Sulson J.E."/>
            <person name="Waterston R."/>
        </authorList>
    </citation>
    <scope>NUCLEOTIDE SEQUENCE [LARGE SCALE GENOMIC DNA]</scope>
    <source>
        <strain evidence="2 3">Bristol N2</strain>
    </source>
</reference>
<dbReference type="STRING" id="6239.C10G11.4.1"/>
<dbReference type="CTD" id="191860"/>
<feature type="transmembrane region" description="Helical" evidence="1">
    <location>
        <begin position="68"/>
        <end position="92"/>
    </location>
</feature>
<dbReference type="FunCoup" id="P91030">
    <property type="interactions" value="46"/>
</dbReference>
<dbReference type="PhylomeDB" id="P91030"/>
<keyword evidence="1" id="KW-0812">Transmembrane</keyword>
<sequence length="345" mass="39302">MSFPTSLQDYYATNYTRCSELFSIFSTSEFLSFGAKSQFFVLVPINLFGFYCILFKTPKYMSEFQFHLCHLQFWFTVLTIFYTILTTPYHFFPASVRCSVGLFRDMNISSTYQLLLINIVTGGIVSAVILLFENRHKHLVPPTDIFYKINGVHRLILGIFNFLLGSLGAWTIFLQDGNQELVKMEYLKLVPCPTKLYFDECSVAIPSAKNIWALGVGPAGCLIPIQVIFFISHSLMYLRKIQNINTFSKRTKKLQKSFFRAGIAQVTSPILVIVVPLFLLTYILITKQYLPGAMNICILCIPSHSALSTGSLILFNVPYRDFVRHKFKITANSVQRNSRVAIVSS</sequence>
<feature type="transmembrane region" description="Helical" evidence="1">
    <location>
        <begin position="112"/>
        <end position="132"/>
    </location>
</feature>
<dbReference type="PANTHER" id="PTHR22941">
    <property type="entry name" value="SERPENTINE RECEPTOR"/>
    <property type="match status" value="1"/>
</dbReference>
<dbReference type="InterPro" id="IPR053220">
    <property type="entry name" value="Nematode_rcpt-like_serp_H"/>
</dbReference>
<dbReference type="HOGENOM" id="CLU_042960_0_1_1"/>
<dbReference type="InterPro" id="IPR019422">
    <property type="entry name" value="7TM_GPCR_serpentine_rcpt_Srh"/>
</dbReference>
<proteinExistence type="predicted"/>
<gene>
    <name evidence="2 4" type="primary">srh-49</name>
    <name evidence="4" type="ORF">C10G11.4</name>
    <name evidence="2" type="ORF">CELE_C10G11.4</name>
</gene>
<dbReference type="AlphaFoldDB" id="P91030"/>
<dbReference type="GeneID" id="191860"/>
<dbReference type="AGR" id="WB:WBGene00005272"/>